<dbReference type="Proteomes" id="UP000308730">
    <property type="component" value="Unassembled WGS sequence"/>
</dbReference>
<keyword evidence="2" id="KW-1185">Reference proteome</keyword>
<protein>
    <submittedName>
        <fullName evidence="1">Uncharacterized protein</fullName>
    </submittedName>
</protein>
<evidence type="ECO:0000313" key="2">
    <source>
        <dbReference type="Proteomes" id="UP000308730"/>
    </source>
</evidence>
<comment type="caution">
    <text evidence="1">The sequence shown here is derived from an EMBL/GenBank/DDBJ whole genome shotgun (WGS) entry which is preliminary data.</text>
</comment>
<dbReference type="EMBL" id="SGPM01000389">
    <property type="protein sequence ID" value="THH23138.1"/>
    <property type="molecule type" value="Genomic_DNA"/>
</dbReference>
<dbReference type="AlphaFoldDB" id="A0A4S4ME33"/>
<organism evidence="1 2">
    <name type="scientific">Antrodiella citrinella</name>
    <dbReference type="NCBI Taxonomy" id="2447956"/>
    <lineage>
        <taxon>Eukaryota</taxon>
        <taxon>Fungi</taxon>
        <taxon>Dikarya</taxon>
        <taxon>Basidiomycota</taxon>
        <taxon>Agaricomycotina</taxon>
        <taxon>Agaricomycetes</taxon>
        <taxon>Polyporales</taxon>
        <taxon>Steccherinaceae</taxon>
        <taxon>Antrodiella</taxon>
    </lineage>
</organism>
<evidence type="ECO:0000313" key="1">
    <source>
        <dbReference type="EMBL" id="THH23138.1"/>
    </source>
</evidence>
<accession>A0A4S4ME33</accession>
<sequence>MDDYQQHLEQYQPTDELIATLLDQLPPLEPDTSPIPFDVPFFFMSPEYQNSPLGSTSSFSPHTPYSPLSSQIASDVQANCILNHFCQWPGYEQFGTVTQLKPPKNGEKRETRSEVLAHVAKQVARFMRKSKNYMKLPMKLDDTWLIGPYTTPESVIIERIRRIPGGSTAWDFEPAPLRLS</sequence>
<name>A0A4S4ME33_9APHY</name>
<reference evidence="1 2" key="1">
    <citation type="submission" date="2019-02" db="EMBL/GenBank/DDBJ databases">
        <title>Genome sequencing of the rare red list fungi Antrodiella citrinella (Flaviporus citrinellus).</title>
        <authorList>
            <person name="Buettner E."/>
            <person name="Kellner H."/>
        </authorList>
    </citation>
    <scope>NUCLEOTIDE SEQUENCE [LARGE SCALE GENOMIC DNA]</scope>
    <source>
        <strain evidence="1 2">DSM 108506</strain>
    </source>
</reference>
<proteinExistence type="predicted"/>
<gene>
    <name evidence="1" type="ORF">EUX98_g8035</name>
</gene>